<dbReference type="Proteomes" id="UP001482513">
    <property type="component" value="Unassembled WGS sequence"/>
</dbReference>
<sequence length="143" mass="15499">MTTIQPIVLEDDDGTSYTIYVETDVVETNSRTATPPAVPPSPPPSPRSYDPNATRETYSWPPSEPTRGLSAPINAQLQTVHQTIRAYTVYALGAFKNLAGAEVEDLKLSFGIKINADTGIPMLAKGSIDGDFKIEVTCKFPKN</sequence>
<dbReference type="Pfam" id="PF19493">
    <property type="entry name" value="Trypco1"/>
    <property type="match status" value="1"/>
</dbReference>
<proteinExistence type="predicted"/>
<feature type="region of interest" description="Disordered" evidence="1">
    <location>
        <begin position="26"/>
        <end position="70"/>
    </location>
</feature>
<reference evidence="3 4" key="1">
    <citation type="submission" date="2022-04" db="EMBL/GenBank/DDBJ databases">
        <title>Positive selection, recombination, and allopatry shape intraspecific diversity of widespread and dominant cyanobacteria.</title>
        <authorList>
            <person name="Wei J."/>
            <person name="Shu W."/>
            <person name="Hu C."/>
        </authorList>
    </citation>
    <scope>NUCLEOTIDE SEQUENCE [LARGE SCALE GENOMIC DNA]</scope>
    <source>
        <strain evidence="3 4">DQ-A4</strain>
    </source>
</reference>
<dbReference type="InterPro" id="IPR045794">
    <property type="entry name" value="Trypco1"/>
</dbReference>
<dbReference type="RefSeq" id="WP_190698562.1">
    <property type="nucleotide sequence ID" value="NZ_JAMPKX010000001.1"/>
</dbReference>
<keyword evidence="4" id="KW-1185">Reference proteome</keyword>
<evidence type="ECO:0000259" key="2">
    <source>
        <dbReference type="Pfam" id="PF19493"/>
    </source>
</evidence>
<gene>
    <name evidence="3" type="ORF">NC992_01755</name>
</gene>
<protein>
    <recommendedName>
        <fullName evidence="2">Trypsin-co-occurring domain-containing protein</fullName>
    </recommendedName>
</protein>
<dbReference type="EMBL" id="JAMPKX010000001">
    <property type="protein sequence ID" value="MEP0945587.1"/>
    <property type="molecule type" value="Genomic_DNA"/>
</dbReference>
<dbReference type="NCBIfam" id="NF041216">
    <property type="entry name" value="CU044_2847_fam"/>
    <property type="match status" value="1"/>
</dbReference>
<evidence type="ECO:0000313" key="4">
    <source>
        <dbReference type="Proteomes" id="UP001482513"/>
    </source>
</evidence>
<feature type="domain" description="Trypsin-co-occurring" evidence="2">
    <location>
        <begin position="45"/>
        <end position="140"/>
    </location>
</feature>
<evidence type="ECO:0000256" key="1">
    <source>
        <dbReference type="SAM" id="MobiDB-lite"/>
    </source>
</evidence>
<organism evidence="3 4">
    <name type="scientific">Leptolyngbya subtilissima DQ-A4</name>
    <dbReference type="NCBI Taxonomy" id="2933933"/>
    <lineage>
        <taxon>Bacteria</taxon>
        <taxon>Bacillati</taxon>
        <taxon>Cyanobacteriota</taxon>
        <taxon>Cyanophyceae</taxon>
        <taxon>Leptolyngbyales</taxon>
        <taxon>Leptolyngbyaceae</taxon>
        <taxon>Leptolyngbya group</taxon>
        <taxon>Leptolyngbya</taxon>
    </lineage>
</organism>
<comment type="caution">
    <text evidence="3">The sequence shown here is derived from an EMBL/GenBank/DDBJ whole genome shotgun (WGS) entry which is preliminary data.</text>
</comment>
<name>A0ABV0K0U3_9CYAN</name>
<evidence type="ECO:0000313" key="3">
    <source>
        <dbReference type="EMBL" id="MEP0945587.1"/>
    </source>
</evidence>
<accession>A0ABV0K0U3</accession>
<feature type="compositionally biased region" description="Pro residues" evidence="1">
    <location>
        <begin position="36"/>
        <end position="46"/>
    </location>
</feature>